<evidence type="ECO:0000259" key="1">
    <source>
        <dbReference type="PROSITE" id="PS50240"/>
    </source>
</evidence>
<dbReference type="RefSeq" id="WP_164453835.1">
    <property type="nucleotide sequence ID" value="NZ_JAAIJQ010000049.1"/>
</dbReference>
<dbReference type="Pfam" id="PF00089">
    <property type="entry name" value="Trypsin"/>
    <property type="match status" value="1"/>
</dbReference>
<dbReference type="InterPro" id="IPR018114">
    <property type="entry name" value="TRYPSIN_HIS"/>
</dbReference>
<sequence length="297" mass="32334">MPASQARRVPCYPGRLLFLLLCLISLPSAALINGQLDRAGAYGAVVTIWRTQDSRCSAAKIAPRTFLTAAHCVIDVPSGGLAPAFRTGGQIRVSNAAIADWPSAEPLVVARTDLPPRFERGLRRLYAYQQGLIADYRKGYSGAELDRRIRLVHADSRISDRFPDAALVRVAQATPRIPVIPVRLAPLAAGAEVILVGYGCERVSDWRRGRSRRQAARRTWGRSRVIRVDSVNFYSFAGERLAGSATLCPGDSGGPVLFEGDVVGVHGTVWGLSHRDTARSNMSVNLHGLRDWGAWPD</sequence>
<comment type="caution">
    <text evidence="2">The sequence shown here is derived from an EMBL/GenBank/DDBJ whole genome shotgun (WGS) entry which is preliminary data.</text>
</comment>
<dbReference type="SUPFAM" id="SSF50494">
    <property type="entry name" value="Trypsin-like serine proteases"/>
    <property type="match status" value="1"/>
</dbReference>
<dbReference type="EMBL" id="JAAIJQ010000049">
    <property type="protein sequence ID" value="NEV63370.1"/>
    <property type="molecule type" value="Genomic_DNA"/>
</dbReference>
<proteinExistence type="predicted"/>
<dbReference type="PROSITE" id="PS50240">
    <property type="entry name" value="TRYPSIN_DOM"/>
    <property type="match status" value="1"/>
</dbReference>
<reference evidence="2 3" key="1">
    <citation type="submission" date="2020-02" db="EMBL/GenBank/DDBJ databases">
        <title>Genome sequences of Thiorhodococcus mannitoliphagus and Thiorhodococcus minor, purple sulfur photosynthetic bacteria in the gammaproteobacterial family, Chromatiaceae.</title>
        <authorList>
            <person name="Aviles F.A."/>
            <person name="Meyer T.E."/>
            <person name="Kyndt J.A."/>
        </authorList>
    </citation>
    <scope>NUCLEOTIDE SEQUENCE [LARGE SCALE GENOMIC DNA]</scope>
    <source>
        <strain evidence="2 3">DSM 11518</strain>
    </source>
</reference>
<evidence type="ECO:0000313" key="3">
    <source>
        <dbReference type="Proteomes" id="UP000483379"/>
    </source>
</evidence>
<dbReference type="AlphaFoldDB" id="A0A6M0K0V1"/>
<organism evidence="2 3">
    <name type="scientific">Thiorhodococcus minor</name>
    <dbReference type="NCBI Taxonomy" id="57489"/>
    <lineage>
        <taxon>Bacteria</taxon>
        <taxon>Pseudomonadati</taxon>
        <taxon>Pseudomonadota</taxon>
        <taxon>Gammaproteobacteria</taxon>
        <taxon>Chromatiales</taxon>
        <taxon>Chromatiaceae</taxon>
        <taxon>Thiorhodococcus</taxon>
    </lineage>
</organism>
<dbReference type="Proteomes" id="UP000483379">
    <property type="component" value="Unassembled WGS sequence"/>
</dbReference>
<protein>
    <submittedName>
        <fullName evidence="2">S1 family peptidase</fullName>
    </submittedName>
</protein>
<evidence type="ECO:0000313" key="2">
    <source>
        <dbReference type="EMBL" id="NEV63370.1"/>
    </source>
</evidence>
<dbReference type="PROSITE" id="PS00134">
    <property type="entry name" value="TRYPSIN_HIS"/>
    <property type="match status" value="1"/>
</dbReference>
<dbReference type="Gene3D" id="2.40.10.10">
    <property type="entry name" value="Trypsin-like serine proteases"/>
    <property type="match status" value="3"/>
</dbReference>
<dbReference type="GO" id="GO:0006508">
    <property type="term" value="P:proteolysis"/>
    <property type="evidence" value="ECO:0007669"/>
    <property type="project" value="InterPro"/>
</dbReference>
<dbReference type="InterPro" id="IPR009003">
    <property type="entry name" value="Peptidase_S1_PA"/>
</dbReference>
<dbReference type="GO" id="GO:0004252">
    <property type="term" value="F:serine-type endopeptidase activity"/>
    <property type="evidence" value="ECO:0007669"/>
    <property type="project" value="InterPro"/>
</dbReference>
<name>A0A6M0K0V1_9GAMM</name>
<feature type="domain" description="Peptidase S1" evidence="1">
    <location>
        <begin position="31"/>
        <end position="292"/>
    </location>
</feature>
<gene>
    <name evidence="2" type="ORF">G3446_15995</name>
</gene>
<dbReference type="InterPro" id="IPR001254">
    <property type="entry name" value="Trypsin_dom"/>
</dbReference>
<keyword evidence="3" id="KW-1185">Reference proteome</keyword>
<accession>A0A6M0K0V1</accession>
<dbReference type="InterPro" id="IPR043504">
    <property type="entry name" value="Peptidase_S1_PA_chymotrypsin"/>
</dbReference>